<keyword evidence="4" id="KW-1185">Reference proteome</keyword>
<dbReference type="Pfam" id="PF04069">
    <property type="entry name" value="OpuAC"/>
    <property type="match status" value="1"/>
</dbReference>
<accession>A0A090EHW2</accession>
<dbReference type="InterPro" id="IPR017783">
    <property type="entry name" value="ABC_choline_sub-bd"/>
</dbReference>
<dbReference type="SUPFAM" id="SSF53850">
    <property type="entry name" value="Periplasmic binding protein-like II"/>
    <property type="match status" value="1"/>
</dbReference>
<evidence type="ECO:0000259" key="2">
    <source>
        <dbReference type="Pfam" id="PF04069"/>
    </source>
</evidence>
<evidence type="ECO:0000313" key="3">
    <source>
        <dbReference type="EMBL" id="CDX27946.1"/>
    </source>
</evidence>
<evidence type="ECO:0000313" key="4">
    <source>
        <dbReference type="Proteomes" id="UP000045285"/>
    </source>
</evidence>
<dbReference type="GO" id="GO:0022857">
    <property type="term" value="F:transmembrane transporter activity"/>
    <property type="evidence" value="ECO:0007669"/>
    <property type="project" value="InterPro"/>
</dbReference>
<dbReference type="AlphaFoldDB" id="A0A090EHW2"/>
<dbReference type="GO" id="GO:0033265">
    <property type="term" value="F:choline binding"/>
    <property type="evidence" value="ECO:0007669"/>
    <property type="project" value="InterPro"/>
</dbReference>
<organism evidence="3 4">
    <name type="scientific">Mesorhizobium plurifarium</name>
    <dbReference type="NCBI Taxonomy" id="69974"/>
    <lineage>
        <taxon>Bacteria</taxon>
        <taxon>Pseudomonadati</taxon>
        <taxon>Pseudomonadota</taxon>
        <taxon>Alphaproteobacteria</taxon>
        <taxon>Hyphomicrobiales</taxon>
        <taxon>Phyllobacteriaceae</taxon>
        <taxon>Mesorhizobium</taxon>
    </lineage>
</organism>
<dbReference type="GO" id="GO:0042597">
    <property type="term" value="C:periplasmic space"/>
    <property type="evidence" value="ECO:0007669"/>
    <property type="project" value="InterPro"/>
</dbReference>
<dbReference type="Gene3D" id="3.40.190.100">
    <property type="entry name" value="Glycine betaine-binding periplasmic protein, domain 2"/>
    <property type="match status" value="1"/>
</dbReference>
<feature type="domain" description="ABC-type glycine betaine transport system substrate-binding" evidence="2">
    <location>
        <begin position="31"/>
        <end position="276"/>
    </location>
</feature>
<dbReference type="CDD" id="cd13640">
    <property type="entry name" value="PBP2_ChoX"/>
    <property type="match status" value="1"/>
</dbReference>
<dbReference type="Proteomes" id="UP000045285">
    <property type="component" value="Unassembled WGS sequence"/>
</dbReference>
<dbReference type="Gene3D" id="3.40.190.10">
    <property type="entry name" value="Periplasmic binding protein-like II"/>
    <property type="match status" value="1"/>
</dbReference>
<dbReference type="GO" id="GO:0043190">
    <property type="term" value="C:ATP-binding cassette (ABC) transporter complex"/>
    <property type="evidence" value="ECO:0007669"/>
    <property type="project" value="InterPro"/>
</dbReference>
<dbReference type="NCBIfam" id="TIGR03414">
    <property type="entry name" value="ABC_choline_bnd"/>
    <property type="match status" value="1"/>
</dbReference>
<dbReference type="EMBL" id="CCMZ01000067">
    <property type="protein sequence ID" value="CDX27946.1"/>
    <property type="molecule type" value="Genomic_DNA"/>
</dbReference>
<dbReference type="STRING" id="69974.MPLDJ20_110425"/>
<proteinExistence type="predicted"/>
<protein>
    <submittedName>
        <fullName evidence="3">Choline ABC transporter, periplasmic binding protein</fullName>
    </submittedName>
</protein>
<dbReference type="InterPro" id="IPR007210">
    <property type="entry name" value="ABC_Gly_betaine_transp_sub-bd"/>
</dbReference>
<feature type="signal peptide" evidence="1">
    <location>
        <begin position="1"/>
        <end position="23"/>
    </location>
</feature>
<name>A0A090EHW2_MESPL</name>
<reference evidence="4" key="1">
    <citation type="submission" date="2014-08" db="EMBL/GenBank/DDBJ databases">
        <authorList>
            <person name="Moulin L."/>
        </authorList>
    </citation>
    <scope>NUCLEOTIDE SEQUENCE [LARGE SCALE GENOMIC DNA]</scope>
</reference>
<gene>
    <name evidence="3" type="ORF">MPL3356_70376</name>
</gene>
<dbReference type="GO" id="GO:0015871">
    <property type="term" value="P:choline transport"/>
    <property type="evidence" value="ECO:0007669"/>
    <property type="project" value="InterPro"/>
</dbReference>
<evidence type="ECO:0000256" key="1">
    <source>
        <dbReference type="SAM" id="SignalP"/>
    </source>
</evidence>
<sequence>MLRMLANGVCLAALMTASQAARAAEAESCKAVRMAEPGWNDLAFTTGVAKVLLQALGYEPQSEVLGINVIYEGMKNKDLDLFLGYWDPAMVTYYEPYKKDGSIENVRVNLVGAKYTFAVPTYVWEAGVKDLSDLHKFADKFGKKMYGIEPGSNQLMMDAIADPQFQLDGWQVVESSEAGMLSEVGYEIKEKQFIIFQGWAPHPMNTMYDFKYLTGGDKFFGPNFGAATVTTQVRKGFLQECPNVAQFLKNLAFDIDMENVGIGYLINDGMKPEDGALKSIALHKDRLDTWLVGVTTFDGKPGLAAVKQKLGL</sequence>
<keyword evidence="1" id="KW-0732">Signal</keyword>
<feature type="chain" id="PRO_5001855070" evidence="1">
    <location>
        <begin position="24"/>
        <end position="312"/>
    </location>
</feature>